<organism evidence="1 2">
    <name type="scientific">Trichoglossum hirsutum</name>
    <dbReference type="NCBI Taxonomy" id="265104"/>
    <lineage>
        <taxon>Eukaryota</taxon>
        <taxon>Fungi</taxon>
        <taxon>Dikarya</taxon>
        <taxon>Ascomycota</taxon>
        <taxon>Pezizomycotina</taxon>
        <taxon>Geoglossomycetes</taxon>
        <taxon>Geoglossales</taxon>
        <taxon>Geoglossaceae</taxon>
        <taxon>Trichoglossum</taxon>
    </lineage>
</organism>
<name>A0A9P8RR84_9PEZI</name>
<dbReference type="InterPro" id="IPR043129">
    <property type="entry name" value="ATPase_NBD"/>
</dbReference>
<dbReference type="PANTHER" id="PTHR14187">
    <property type="entry name" value="ALPHA KINASE/ELONGATION FACTOR 2 KINASE"/>
    <property type="match status" value="1"/>
</dbReference>
<protein>
    <recommendedName>
        <fullName evidence="3">Actin-like ATPase domain-containing protein</fullName>
    </recommendedName>
</protein>
<keyword evidence="2" id="KW-1185">Reference proteome</keyword>
<evidence type="ECO:0000313" key="1">
    <source>
        <dbReference type="EMBL" id="KAH0562391.1"/>
    </source>
</evidence>
<dbReference type="PANTHER" id="PTHR14187:SF81">
    <property type="entry name" value="HSP70 FAMILY PROTEIN (AFU_ORTHOLOGUE AFUA_4G14040)"/>
    <property type="match status" value="1"/>
</dbReference>
<accession>A0A9P8RR84</accession>
<gene>
    <name evidence="1" type="ORF">GP486_002914</name>
</gene>
<dbReference type="AlphaFoldDB" id="A0A9P8RR84"/>
<proteinExistence type="predicted"/>
<reference evidence="1" key="1">
    <citation type="submission" date="2021-03" db="EMBL/GenBank/DDBJ databases">
        <title>Comparative genomics and phylogenomic investigation of the class Geoglossomycetes provide insights into ecological specialization and systematics.</title>
        <authorList>
            <person name="Melie T."/>
            <person name="Pirro S."/>
            <person name="Miller A.N."/>
            <person name="Quandt A."/>
        </authorList>
    </citation>
    <scope>NUCLEOTIDE SEQUENCE</scope>
    <source>
        <strain evidence="1">CAQ_001_2017</strain>
    </source>
</reference>
<evidence type="ECO:0000313" key="2">
    <source>
        <dbReference type="Proteomes" id="UP000750711"/>
    </source>
</evidence>
<evidence type="ECO:0008006" key="3">
    <source>
        <dbReference type="Google" id="ProtNLM"/>
    </source>
</evidence>
<dbReference type="Gene3D" id="3.30.420.40">
    <property type="match status" value="1"/>
</dbReference>
<dbReference type="EMBL" id="JAGHQM010000359">
    <property type="protein sequence ID" value="KAH0562391.1"/>
    <property type="molecule type" value="Genomic_DNA"/>
</dbReference>
<comment type="caution">
    <text evidence="1">The sequence shown here is derived from an EMBL/GenBank/DDBJ whole genome shotgun (WGS) entry which is preliminary data.</text>
</comment>
<dbReference type="CDD" id="cd10170">
    <property type="entry name" value="ASKHA_NBD_HSP70"/>
    <property type="match status" value="1"/>
</dbReference>
<sequence>MNSAGAHRLIVGVDFGTTYTGVSYVWSSSTSLRDVLVILNWPGPSREAEVTYKAPSRIAYPAENPGMSSITSGYLVTPRMRSYSWFKLLLDSSAVTIFDDPDLSATEGPGVLQLPHGKTATGVCTDYLREIFVEAMRILGGVITQELVTVTAIEYWFTVPAIWSDRAKQETLNAARAAGFGSRPGDEINLISEPEAAAIATLKGITSGGMPNVISPGDGILICDCGGGTVVSWLATGGLWGCLSQRQDITTYLVQSVQPQLEFEELLVGEGGKCGSTYIDRQFHKWMSRKFGEDFDRLSFELKGPGSRFMREFEGCKRDFGSSYEAEYQFTLVMRGVEDSEYYDADQSQVRMRDMEGLFQPAVQKILDMLHQQLHRAQVERGKQIDLDVPYDPNLDDERHMYVSQFDRTKRTRGTMVWLLKMGDVVNEDTFICQRVVKPWFKDETLVFMVPLFATSAEIPPRREEHPRVQRVGTISVDLRRANLNKFKKKWKITQDRWVWELRYELQIMFGSREGVLAYRAKNGDDIVGTAQIEYAHD</sequence>
<dbReference type="SUPFAM" id="SSF53067">
    <property type="entry name" value="Actin-like ATPase domain"/>
    <property type="match status" value="2"/>
</dbReference>
<dbReference type="Proteomes" id="UP000750711">
    <property type="component" value="Unassembled WGS sequence"/>
</dbReference>